<accession>A0A926S3Y4</accession>
<protein>
    <submittedName>
        <fullName evidence="1">Type IV toxin-antitoxin system AbiEi family antitoxin domain-containing protein</fullName>
    </submittedName>
</protein>
<gene>
    <name evidence="1" type="ORF">IDJ76_20080</name>
</gene>
<proteinExistence type="predicted"/>
<dbReference type="EMBL" id="JACWMX010000012">
    <property type="protein sequence ID" value="MBD1395412.1"/>
    <property type="molecule type" value="Genomic_DNA"/>
</dbReference>
<name>A0A926S3Y4_9SPHI</name>
<dbReference type="Pfam" id="PF19570">
    <property type="entry name" value="DUF6088"/>
    <property type="match status" value="1"/>
</dbReference>
<evidence type="ECO:0000313" key="1">
    <source>
        <dbReference type="EMBL" id="MBD1395412.1"/>
    </source>
</evidence>
<dbReference type="AlphaFoldDB" id="A0A926S3Y4"/>
<sequence length="206" mass="22747">MNSIHQEITDQINALKPGTIIFPTDFRGIGTDDAVRQALSRLTKEGKLERLAHGIYLLPKIHPTFGKLQPSMEEVAEAVAANEHMRIKPAGAYALNKLGLSTQVPARLVYITDGQARQIKIGKGGVKFKPVSPKKFGMKGPISSLLIQGLEEMATSQVSLEMEGRIKELLHQETPDNLNNDLKLAPARINNFIIKLLKYPSDDRMA</sequence>
<keyword evidence="2" id="KW-1185">Reference proteome</keyword>
<dbReference type="InterPro" id="IPR045738">
    <property type="entry name" value="DUF6088"/>
</dbReference>
<dbReference type="RefSeq" id="WP_191166034.1">
    <property type="nucleotide sequence ID" value="NZ_JACWMX010000012.1"/>
</dbReference>
<reference evidence="1" key="1">
    <citation type="submission" date="2020-09" db="EMBL/GenBank/DDBJ databases">
        <title>Novel species of Mucilaginibacter isolated from a glacier on the Tibetan Plateau.</title>
        <authorList>
            <person name="Liu Q."/>
            <person name="Xin Y.-H."/>
        </authorList>
    </citation>
    <scope>NUCLEOTIDE SEQUENCE</scope>
    <source>
        <strain evidence="1">ZB1P21</strain>
    </source>
</reference>
<comment type="caution">
    <text evidence="1">The sequence shown here is derived from an EMBL/GenBank/DDBJ whole genome shotgun (WGS) entry which is preliminary data.</text>
</comment>
<evidence type="ECO:0000313" key="2">
    <source>
        <dbReference type="Proteomes" id="UP000619078"/>
    </source>
</evidence>
<organism evidence="1 2">
    <name type="scientific">Mucilaginibacter glaciei</name>
    <dbReference type="NCBI Taxonomy" id="2772109"/>
    <lineage>
        <taxon>Bacteria</taxon>
        <taxon>Pseudomonadati</taxon>
        <taxon>Bacteroidota</taxon>
        <taxon>Sphingobacteriia</taxon>
        <taxon>Sphingobacteriales</taxon>
        <taxon>Sphingobacteriaceae</taxon>
        <taxon>Mucilaginibacter</taxon>
    </lineage>
</organism>
<dbReference type="Proteomes" id="UP000619078">
    <property type="component" value="Unassembled WGS sequence"/>
</dbReference>